<keyword evidence="3" id="KW-1185">Reference proteome</keyword>
<evidence type="ECO:0000256" key="1">
    <source>
        <dbReference type="SAM" id="MobiDB-lite"/>
    </source>
</evidence>
<accession>A0A7E4UYB5</accession>
<name>A0A7E4UYB5_PANRE</name>
<evidence type="ECO:0000313" key="4">
    <source>
        <dbReference type="WBParaSite" id="Pan_g14025.t1"/>
    </source>
</evidence>
<proteinExistence type="predicted"/>
<dbReference type="AlphaFoldDB" id="A0A7E4UYB5"/>
<dbReference type="Proteomes" id="UP000492821">
    <property type="component" value="Unassembled WGS sequence"/>
</dbReference>
<feature type="transmembrane region" description="Helical" evidence="2">
    <location>
        <begin position="7"/>
        <end position="28"/>
    </location>
</feature>
<feature type="compositionally biased region" description="Basic and acidic residues" evidence="1">
    <location>
        <begin position="208"/>
        <end position="219"/>
    </location>
</feature>
<feature type="region of interest" description="Disordered" evidence="1">
    <location>
        <begin position="307"/>
        <end position="327"/>
    </location>
</feature>
<evidence type="ECO:0000256" key="2">
    <source>
        <dbReference type="SAM" id="Phobius"/>
    </source>
</evidence>
<keyword evidence="2" id="KW-0472">Membrane</keyword>
<organism evidence="3 4">
    <name type="scientific">Panagrellus redivivus</name>
    <name type="common">Microworm</name>
    <dbReference type="NCBI Taxonomy" id="6233"/>
    <lineage>
        <taxon>Eukaryota</taxon>
        <taxon>Metazoa</taxon>
        <taxon>Ecdysozoa</taxon>
        <taxon>Nematoda</taxon>
        <taxon>Chromadorea</taxon>
        <taxon>Rhabditida</taxon>
        <taxon>Tylenchina</taxon>
        <taxon>Panagrolaimomorpha</taxon>
        <taxon>Panagrolaimoidea</taxon>
        <taxon>Panagrolaimidae</taxon>
        <taxon>Panagrellus</taxon>
    </lineage>
</organism>
<feature type="compositionally biased region" description="Low complexity" evidence="1">
    <location>
        <begin position="261"/>
        <end position="270"/>
    </location>
</feature>
<dbReference type="WBParaSite" id="Pan_g14025.t1">
    <property type="protein sequence ID" value="Pan_g14025.t1"/>
    <property type="gene ID" value="Pan_g14025"/>
</dbReference>
<keyword evidence="2" id="KW-0812">Transmembrane</keyword>
<feature type="transmembrane region" description="Helical" evidence="2">
    <location>
        <begin position="174"/>
        <end position="197"/>
    </location>
</feature>
<evidence type="ECO:0000313" key="3">
    <source>
        <dbReference type="Proteomes" id="UP000492821"/>
    </source>
</evidence>
<keyword evidence="2" id="KW-1133">Transmembrane helix</keyword>
<reference evidence="3" key="1">
    <citation type="journal article" date="2013" name="Genetics">
        <title>The draft genome and transcriptome of Panagrellus redivivus are shaped by the harsh demands of a free-living lifestyle.</title>
        <authorList>
            <person name="Srinivasan J."/>
            <person name="Dillman A.R."/>
            <person name="Macchietto M.G."/>
            <person name="Heikkinen L."/>
            <person name="Lakso M."/>
            <person name="Fracchia K.M."/>
            <person name="Antoshechkin I."/>
            <person name="Mortazavi A."/>
            <person name="Wong G."/>
            <person name="Sternberg P.W."/>
        </authorList>
    </citation>
    <scope>NUCLEOTIDE SEQUENCE [LARGE SCALE GENOMIC DNA]</scope>
    <source>
        <strain evidence="3">MT8872</strain>
    </source>
</reference>
<protein>
    <submittedName>
        <fullName evidence="4">Uncharacterized protein</fullName>
    </submittedName>
</protein>
<feature type="region of interest" description="Disordered" evidence="1">
    <location>
        <begin position="208"/>
        <end position="270"/>
    </location>
</feature>
<sequence>MIDRHILIGTLGAFFICQVAASGAYYFFDSNDGWYLSGVELDTHELSFIQTKSTEMSFRIARLVNVSTAMAHCGPHCAFLLPNLTVNTIYTIKISNEHTVSVVMKDGSEEDHSCDGITTLGFQVVVSGWEGVFMKLAMTERIPIEIPKDANHLPYEPLKTDIFAMPQFAVDASFISACCSLGIMVILGIGLLLFYWIRYFRKRLKNDKESPPLKDDKTAEAIVAPSVTPEPDEKTCTGRSFEVPSPLTSPHQGHRQKAPPTQQSTKSQKIKQQLELLNATTPKNSYDELRARFPCEIEYLAALAGDGPRVSQSGSLDRTDLIDEFQL</sequence>
<reference evidence="4" key="2">
    <citation type="submission" date="2020-10" db="UniProtKB">
        <authorList>
            <consortium name="WormBaseParasite"/>
        </authorList>
    </citation>
    <scope>IDENTIFICATION</scope>
</reference>